<keyword evidence="2" id="KW-1185">Reference proteome</keyword>
<dbReference type="Proteomes" id="UP001305647">
    <property type="component" value="Unassembled WGS sequence"/>
</dbReference>
<comment type="caution">
    <text evidence="1">The sequence shown here is derived from an EMBL/GenBank/DDBJ whole genome shotgun (WGS) entry which is preliminary data.</text>
</comment>
<reference evidence="1" key="1">
    <citation type="journal article" date="2023" name="Mol. Phylogenet. Evol.">
        <title>Genome-scale phylogeny and comparative genomics of the fungal order Sordariales.</title>
        <authorList>
            <person name="Hensen N."/>
            <person name="Bonometti L."/>
            <person name="Westerberg I."/>
            <person name="Brannstrom I.O."/>
            <person name="Guillou S."/>
            <person name="Cros-Aarteil S."/>
            <person name="Calhoun S."/>
            <person name="Haridas S."/>
            <person name="Kuo A."/>
            <person name="Mondo S."/>
            <person name="Pangilinan J."/>
            <person name="Riley R."/>
            <person name="LaButti K."/>
            <person name="Andreopoulos B."/>
            <person name="Lipzen A."/>
            <person name="Chen C."/>
            <person name="Yan M."/>
            <person name="Daum C."/>
            <person name="Ng V."/>
            <person name="Clum A."/>
            <person name="Steindorff A."/>
            <person name="Ohm R.A."/>
            <person name="Martin F."/>
            <person name="Silar P."/>
            <person name="Natvig D.O."/>
            <person name="Lalanne C."/>
            <person name="Gautier V."/>
            <person name="Ament-Velasquez S.L."/>
            <person name="Kruys A."/>
            <person name="Hutchinson M.I."/>
            <person name="Powell A.J."/>
            <person name="Barry K."/>
            <person name="Miller A.N."/>
            <person name="Grigoriev I.V."/>
            <person name="Debuchy R."/>
            <person name="Gladieux P."/>
            <person name="Hiltunen Thoren M."/>
            <person name="Johannesson H."/>
        </authorList>
    </citation>
    <scope>NUCLEOTIDE SEQUENCE</scope>
    <source>
        <strain evidence="1">CBS 757.83</strain>
    </source>
</reference>
<sequence>MPARRPPQLLTEDRHHNAHFVRRFTQREAEKRIARRPAAYTAEQRAALRKQLEDTKFLTPDYADKTKINIAGLLRKWKR</sequence>
<organism evidence="1 2">
    <name type="scientific">Parathielavia hyrcaniae</name>
    <dbReference type="NCBI Taxonomy" id="113614"/>
    <lineage>
        <taxon>Eukaryota</taxon>
        <taxon>Fungi</taxon>
        <taxon>Dikarya</taxon>
        <taxon>Ascomycota</taxon>
        <taxon>Pezizomycotina</taxon>
        <taxon>Sordariomycetes</taxon>
        <taxon>Sordariomycetidae</taxon>
        <taxon>Sordariales</taxon>
        <taxon>Chaetomiaceae</taxon>
        <taxon>Parathielavia</taxon>
    </lineage>
</organism>
<gene>
    <name evidence="1" type="ORF">N658DRAFT_346016</name>
</gene>
<proteinExistence type="predicted"/>
<accession>A0AAN6SXN3</accession>
<protein>
    <submittedName>
        <fullName evidence="1">Uncharacterized protein</fullName>
    </submittedName>
</protein>
<name>A0AAN6SXN3_9PEZI</name>
<evidence type="ECO:0000313" key="1">
    <source>
        <dbReference type="EMBL" id="KAK4096627.1"/>
    </source>
</evidence>
<dbReference type="AlphaFoldDB" id="A0AAN6SXN3"/>
<reference evidence="1" key="2">
    <citation type="submission" date="2023-05" db="EMBL/GenBank/DDBJ databases">
        <authorList>
            <consortium name="Lawrence Berkeley National Laboratory"/>
            <person name="Steindorff A."/>
            <person name="Hensen N."/>
            <person name="Bonometti L."/>
            <person name="Westerberg I."/>
            <person name="Brannstrom I.O."/>
            <person name="Guillou S."/>
            <person name="Cros-Aarteil S."/>
            <person name="Calhoun S."/>
            <person name="Haridas S."/>
            <person name="Kuo A."/>
            <person name="Mondo S."/>
            <person name="Pangilinan J."/>
            <person name="Riley R."/>
            <person name="Labutti K."/>
            <person name="Andreopoulos B."/>
            <person name="Lipzen A."/>
            <person name="Chen C."/>
            <person name="Yanf M."/>
            <person name="Daum C."/>
            <person name="Ng V."/>
            <person name="Clum A."/>
            <person name="Ohm R."/>
            <person name="Martin F."/>
            <person name="Silar P."/>
            <person name="Natvig D."/>
            <person name="Lalanne C."/>
            <person name="Gautier V."/>
            <person name="Ament-Velasquez S.L."/>
            <person name="Kruys A."/>
            <person name="Hutchinson M.I."/>
            <person name="Powell A.J."/>
            <person name="Barry K."/>
            <person name="Miller A.N."/>
            <person name="Grigoriev I.V."/>
            <person name="Debuchy R."/>
            <person name="Gladieux P."/>
            <person name="Thoren M.H."/>
            <person name="Johannesson H."/>
        </authorList>
    </citation>
    <scope>NUCLEOTIDE SEQUENCE</scope>
    <source>
        <strain evidence="1">CBS 757.83</strain>
    </source>
</reference>
<evidence type="ECO:0000313" key="2">
    <source>
        <dbReference type="Proteomes" id="UP001305647"/>
    </source>
</evidence>
<dbReference type="EMBL" id="MU863704">
    <property type="protein sequence ID" value="KAK4096627.1"/>
    <property type="molecule type" value="Genomic_DNA"/>
</dbReference>